<accession>Q17719</accession>
<dbReference type="eggNOG" id="ENOG502TJ9F">
    <property type="taxonomic scope" value="Eukaryota"/>
</dbReference>
<sequence length="137" mass="15862">MNPFDELMGVPINSLLRLALEKRAKAVEDRCQDLRFRTTNTKFAITLQSYIRRRNEFIRRMRVHEMREQAEAGPSEIVQQPSNAVGATEEPAAKRARTDTPEPNKENTTEVPRRTFKIPNILKRSHMSRNRQSTATV</sequence>
<evidence type="ECO:0000256" key="1">
    <source>
        <dbReference type="SAM" id="MobiDB-lite"/>
    </source>
</evidence>
<dbReference type="InParanoid" id="Q17719"/>
<feature type="region of interest" description="Disordered" evidence="1">
    <location>
        <begin position="67"/>
        <end position="137"/>
    </location>
</feature>
<dbReference type="WormBase" id="C06E2.5">
    <property type="protein sequence ID" value="CE30595"/>
    <property type="gene ID" value="WBGene00015529"/>
</dbReference>
<protein>
    <submittedName>
        <fullName evidence="2">Uncharacterized protein</fullName>
    </submittedName>
</protein>
<evidence type="ECO:0000313" key="2">
    <source>
        <dbReference type="EMBL" id="CCD63321.1"/>
    </source>
</evidence>
<reference evidence="2 3" key="1">
    <citation type="journal article" date="1998" name="Science">
        <title>Genome sequence of the nematode C. elegans: a platform for investigating biology.</title>
        <authorList>
            <consortium name="The C. elegans sequencing consortium"/>
            <person name="Sulson J.E."/>
            <person name="Waterston R."/>
        </authorList>
    </citation>
    <scope>NUCLEOTIDE SEQUENCE [LARGE SCALE GENOMIC DNA]</scope>
    <source>
        <strain evidence="2 3">Bristol N2</strain>
    </source>
</reference>
<dbReference type="FunCoup" id="Q17719">
    <property type="interactions" value="772"/>
</dbReference>
<dbReference type="OrthoDB" id="5826851at2759"/>
<keyword evidence="3" id="KW-1185">Reference proteome</keyword>
<dbReference type="PaxDb" id="6239-C06E2.5.2"/>
<organism evidence="2 3">
    <name type="scientific">Caenorhabditis elegans</name>
    <dbReference type="NCBI Taxonomy" id="6239"/>
    <lineage>
        <taxon>Eukaryota</taxon>
        <taxon>Metazoa</taxon>
        <taxon>Ecdysozoa</taxon>
        <taxon>Nematoda</taxon>
        <taxon>Chromadorea</taxon>
        <taxon>Rhabditida</taxon>
        <taxon>Rhabditina</taxon>
        <taxon>Rhabditomorpha</taxon>
        <taxon>Rhabditoidea</taxon>
        <taxon>Rhabditidae</taxon>
        <taxon>Peloderinae</taxon>
        <taxon>Caenorhabditis</taxon>
    </lineage>
</organism>
<proteinExistence type="predicted"/>
<evidence type="ECO:0000313" key="4">
    <source>
        <dbReference type="WormBase" id="C06E2.5"/>
    </source>
</evidence>
<dbReference type="Proteomes" id="UP000001940">
    <property type="component" value="Chromosome X"/>
</dbReference>
<dbReference type="HOGENOM" id="CLU_1866954_0_0_1"/>
<dbReference type="AlphaFoldDB" id="Q17719"/>
<dbReference type="PIR" id="T15430">
    <property type="entry name" value="T15430"/>
</dbReference>
<evidence type="ECO:0000313" key="3">
    <source>
        <dbReference type="Proteomes" id="UP000001940"/>
    </source>
</evidence>
<dbReference type="AGR" id="WB:WBGene00015529"/>
<dbReference type="KEGG" id="cel:CELE_C06E2.5"/>
<dbReference type="GeneID" id="181133"/>
<dbReference type="UCSC" id="C06E2.5.2">
    <property type="organism name" value="c. elegans"/>
</dbReference>
<dbReference type="RefSeq" id="NP_509500.2">
    <property type="nucleotide sequence ID" value="NM_077099.4"/>
</dbReference>
<dbReference type="OMA" id="NTKFAIT"/>
<dbReference type="EMBL" id="BX284606">
    <property type="protein sequence ID" value="CCD63321.1"/>
    <property type="molecule type" value="Genomic_DNA"/>
</dbReference>
<feature type="compositionally biased region" description="Basic and acidic residues" evidence="1">
    <location>
        <begin position="91"/>
        <end position="113"/>
    </location>
</feature>
<dbReference type="Bgee" id="WBGene00015529">
    <property type="expression patterns" value="Expressed in embryo and 4 other cell types or tissues"/>
</dbReference>
<gene>
    <name evidence="2 4" type="ORF">C06E2.5</name>
    <name evidence="2" type="ORF">CELE_C06E2.5</name>
</gene>
<dbReference type="CTD" id="181133"/>
<name>Q17719_CAEEL</name>